<sequence length="30" mass="3316">MAAVIEYLAGWYLELGVCTRSLNNNDDVQG</sequence>
<proteinExistence type="predicted"/>
<organism evidence="1">
    <name type="scientific">Anguilla anguilla</name>
    <name type="common">European freshwater eel</name>
    <name type="synonym">Muraena anguilla</name>
    <dbReference type="NCBI Taxonomy" id="7936"/>
    <lineage>
        <taxon>Eukaryota</taxon>
        <taxon>Metazoa</taxon>
        <taxon>Chordata</taxon>
        <taxon>Craniata</taxon>
        <taxon>Vertebrata</taxon>
        <taxon>Euteleostomi</taxon>
        <taxon>Actinopterygii</taxon>
        <taxon>Neopterygii</taxon>
        <taxon>Teleostei</taxon>
        <taxon>Anguilliformes</taxon>
        <taxon>Anguillidae</taxon>
        <taxon>Anguilla</taxon>
    </lineage>
</organism>
<dbReference type="AlphaFoldDB" id="A0A0E9RTX9"/>
<accession>A0A0E9RTX9</accession>
<reference evidence="1" key="1">
    <citation type="submission" date="2014-11" db="EMBL/GenBank/DDBJ databases">
        <authorList>
            <person name="Amaro Gonzalez C."/>
        </authorList>
    </citation>
    <scope>NUCLEOTIDE SEQUENCE</scope>
</reference>
<name>A0A0E9RTX9_ANGAN</name>
<evidence type="ECO:0000313" key="1">
    <source>
        <dbReference type="EMBL" id="JAH32594.1"/>
    </source>
</evidence>
<reference evidence="1" key="2">
    <citation type="journal article" date="2015" name="Fish Shellfish Immunol.">
        <title>Early steps in the European eel (Anguilla anguilla)-Vibrio vulnificus interaction in the gills: Role of the RtxA13 toxin.</title>
        <authorList>
            <person name="Callol A."/>
            <person name="Pajuelo D."/>
            <person name="Ebbesson L."/>
            <person name="Teles M."/>
            <person name="MacKenzie S."/>
            <person name="Amaro C."/>
        </authorList>
    </citation>
    <scope>NUCLEOTIDE SEQUENCE</scope>
</reference>
<dbReference type="EMBL" id="GBXM01075983">
    <property type="protein sequence ID" value="JAH32594.1"/>
    <property type="molecule type" value="Transcribed_RNA"/>
</dbReference>
<protein>
    <submittedName>
        <fullName evidence="1">Uncharacterized protein</fullName>
    </submittedName>
</protein>